<dbReference type="InterPro" id="IPR015889">
    <property type="entry name" value="Intradiol_dOase_core"/>
</dbReference>
<evidence type="ECO:0000256" key="3">
    <source>
        <dbReference type="ARBA" id="ARBA00023002"/>
    </source>
</evidence>
<evidence type="ECO:0000256" key="2">
    <source>
        <dbReference type="ARBA" id="ARBA00022964"/>
    </source>
</evidence>
<evidence type="ECO:0000313" key="6">
    <source>
        <dbReference type="EMBL" id="MPY48830.1"/>
    </source>
</evidence>
<dbReference type="PROSITE" id="PS00083">
    <property type="entry name" value="INTRADIOL_DIOXYGENAS"/>
    <property type="match status" value="1"/>
</dbReference>
<feature type="domain" description="Intradiol ring-cleavage dioxygenases" evidence="5">
    <location>
        <begin position="118"/>
        <end position="146"/>
    </location>
</feature>
<dbReference type="InterPro" id="IPR000627">
    <property type="entry name" value="Intradiol_dOase_C"/>
</dbReference>
<dbReference type="PANTHER" id="PTHR33711:SF7">
    <property type="entry name" value="INTRADIOL RING-CLEAVAGE DIOXYGENASES DOMAIN-CONTAINING PROTEIN-RELATED"/>
    <property type="match status" value="1"/>
</dbReference>
<proteinExistence type="inferred from homology"/>
<dbReference type="SUPFAM" id="SSF49482">
    <property type="entry name" value="Aromatic compound dioxygenase"/>
    <property type="match status" value="1"/>
</dbReference>
<evidence type="ECO:0000256" key="1">
    <source>
        <dbReference type="ARBA" id="ARBA00007825"/>
    </source>
</evidence>
<dbReference type="PANTHER" id="PTHR33711">
    <property type="entry name" value="DIOXYGENASE, PUTATIVE (AFU_ORTHOLOGUE AFUA_2G02910)-RELATED"/>
    <property type="match status" value="1"/>
</dbReference>
<protein>
    <recommendedName>
        <fullName evidence="5">Intradiol ring-cleavage dioxygenases domain-containing protein</fullName>
    </recommendedName>
</protein>
<dbReference type="RefSeq" id="WP_152861058.1">
    <property type="nucleotide sequence ID" value="NZ_VMNX01000023.1"/>
</dbReference>
<dbReference type="EMBL" id="VMNX01000023">
    <property type="protein sequence ID" value="MPY48830.1"/>
    <property type="molecule type" value="Genomic_DNA"/>
</dbReference>
<dbReference type="Pfam" id="PF00775">
    <property type="entry name" value="Dioxygenase_C"/>
    <property type="match status" value="1"/>
</dbReference>
<keyword evidence="2" id="KW-0223">Dioxygenase</keyword>
<dbReference type="Proteomes" id="UP000373149">
    <property type="component" value="Unassembled WGS sequence"/>
</dbReference>
<dbReference type="Gene3D" id="2.60.130.10">
    <property type="entry name" value="Aromatic compound dioxygenase"/>
    <property type="match status" value="1"/>
</dbReference>
<organism evidence="6 7">
    <name type="scientific">Streptomyces acidicola</name>
    <dbReference type="NCBI Taxonomy" id="2596892"/>
    <lineage>
        <taxon>Bacteria</taxon>
        <taxon>Bacillati</taxon>
        <taxon>Actinomycetota</taxon>
        <taxon>Actinomycetes</taxon>
        <taxon>Kitasatosporales</taxon>
        <taxon>Streptomycetaceae</taxon>
        <taxon>Streptomyces</taxon>
    </lineage>
</organism>
<name>A0A5N8WN15_9ACTN</name>
<reference evidence="6 7" key="1">
    <citation type="submission" date="2019-09" db="EMBL/GenBank/DDBJ databases">
        <authorList>
            <person name="Duangmal K."/>
            <person name="Teo W.F.A."/>
            <person name="Lipun K."/>
        </authorList>
    </citation>
    <scope>NUCLEOTIDE SEQUENCE [LARGE SCALE GENOMIC DNA]</scope>
    <source>
        <strain evidence="6 7">K1PN6</strain>
    </source>
</reference>
<accession>A0A5N8WN15</accession>
<gene>
    <name evidence="6" type="ORF">FPZ41_09720</name>
</gene>
<sequence>MTTTTDPSYVDPALINPRAVRLVAAFKDALARMRDEEGLTFDDLNAAATLIQKIHTATGVPLALAAMPLYSEVFQGGRDGYTPSEDVNSPTYRAGSRRIDNPGTLPMRPDEPGTPLIVSGRVLDGHGQPLSGARLEIYHAANNGNYSGMFDDGVPEDNLRGHLFTDDHGRYTFTTITPVAYADSHTMEIDGVPEAVAALGRSLYRPAHIHYEIHHPDLITSWRGEIYFKGDPVIPVDFVGGTLAPPALQADTVLHEDTDAVTPHGLQVPFRTMEFDFLLKTRTSPDTITPKARPA</sequence>
<keyword evidence="3" id="KW-0560">Oxidoreductase</keyword>
<evidence type="ECO:0000256" key="4">
    <source>
        <dbReference type="SAM" id="MobiDB-lite"/>
    </source>
</evidence>
<comment type="caution">
    <text evidence="6">The sequence shown here is derived from an EMBL/GenBank/DDBJ whole genome shotgun (WGS) entry which is preliminary data.</text>
</comment>
<dbReference type="GO" id="GO:0008199">
    <property type="term" value="F:ferric iron binding"/>
    <property type="evidence" value="ECO:0007669"/>
    <property type="project" value="InterPro"/>
</dbReference>
<evidence type="ECO:0000313" key="7">
    <source>
        <dbReference type="Proteomes" id="UP000373149"/>
    </source>
</evidence>
<evidence type="ECO:0000259" key="5">
    <source>
        <dbReference type="PROSITE" id="PS00083"/>
    </source>
</evidence>
<comment type="similarity">
    <text evidence="1">Belongs to the intradiol ring-cleavage dioxygenase family.</text>
</comment>
<dbReference type="AlphaFoldDB" id="A0A5N8WN15"/>
<dbReference type="GO" id="GO:0016702">
    <property type="term" value="F:oxidoreductase activity, acting on single donors with incorporation of molecular oxygen, incorporation of two atoms of oxygen"/>
    <property type="evidence" value="ECO:0007669"/>
    <property type="project" value="InterPro"/>
</dbReference>
<feature type="region of interest" description="Disordered" evidence="4">
    <location>
        <begin position="81"/>
        <end position="109"/>
    </location>
</feature>
<keyword evidence="7" id="KW-1185">Reference proteome</keyword>
<dbReference type="InterPro" id="IPR050770">
    <property type="entry name" value="Intradiol_RC_Dioxygenase"/>
</dbReference>